<feature type="compositionally biased region" description="Polar residues" evidence="1">
    <location>
        <begin position="284"/>
        <end position="294"/>
    </location>
</feature>
<feature type="region of interest" description="Disordered" evidence="1">
    <location>
        <begin position="272"/>
        <end position="294"/>
    </location>
</feature>
<accession>A0A078AWE7</accession>
<dbReference type="PANTHER" id="PTHR21580">
    <property type="entry name" value="SHIPPO-1-RELATED"/>
    <property type="match status" value="1"/>
</dbReference>
<dbReference type="EMBL" id="CCKQ01014978">
    <property type="protein sequence ID" value="CDW86790.1"/>
    <property type="molecule type" value="Genomic_DNA"/>
</dbReference>
<dbReference type="Pfam" id="PF07004">
    <property type="entry name" value="SHIPPO-rpt"/>
    <property type="match status" value="4"/>
</dbReference>
<dbReference type="InterPro" id="IPR010736">
    <property type="entry name" value="SHIPPO-rpt"/>
</dbReference>
<dbReference type="InParanoid" id="A0A078AWE7"/>
<sequence length="684" mass="79050">MAFVFLSEKTNQNNQLFPPSKDSQFLNNQVAKIDHESPCLGQYDIPNQSSVLKQSLSAVQKPFGSTIEKTSPEKLNGHKNTSPGPGQYSLPTQFKKSQAFQDIYEPGTYYILEENQIKRRVQGYLPQDAIQNIDPLSGPVPLRNPTKQSYFEVLVKEHELVPGPGRYNLRKDEDKTYQKLNKDSGQLQLRSRTKSQLKLRDLVLHEYMQIKKEINQVVSPASYTPRVGIETQKGTGWGVSKTQRKTIFDKVEQNPTQPNEDQQTFIDLRKERQEQKQLKKSQSATLLKTKQKYPQKSAAIQRDFVDHENRDEFISDEDENFPGPGQYYNPSIQTGFKKQQKEVQYQYFGSTSQRFMSAIPIGHNKTVIKQKVNHTDMNNLGPGTYDPDPSQERQNFFQNYTSSFASKRTALDVFSSSQAPASLNTQNFTYITQSTVKKKFNHESNQSDKQSLVPPAPGTYNPFKSEFDTFPADNDKLNIPREERFKIYDQQFLEQRQSPPPGAYIKDKPVSKKEKGYSIFKSKTARTMLTTVQLNENKEIQKNPLLEVKDDVIEKKKLRFKEIYSDFFKQGQGKKEGSICLENSVPSIMSSHPMEQLYLEKIQEQQRLNNNFKPIPKEKNQQSFAKVERFKEDQTQKMKSGTLTDTDLAKVRQEYQPGPGHYSRVMPDWNKRSFNLRFVNEKHQ</sequence>
<evidence type="ECO:0000256" key="1">
    <source>
        <dbReference type="SAM" id="MobiDB-lite"/>
    </source>
</evidence>
<gene>
    <name evidence="2" type="primary">Contig7134.g7629</name>
    <name evidence="2" type="ORF">STYLEM_15889</name>
</gene>
<evidence type="ECO:0000313" key="2">
    <source>
        <dbReference type="EMBL" id="CDW86790.1"/>
    </source>
</evidence>
<dbReference type="InterPro" id="IPR051291">
    <property type="entry name" value="CIMAP"/>
</dbReference>
<organism evidence="2 3">
    <name type="scientific">Stylonychia lemnae</name>
    <name type="common">Ciliate</name>
    <dbReference type="NCBI Taxonomy" id="5949"/>
    <lineage>
        <taxon>Eukaryota</taxon>
        <taxon>Sar</taxon>
        <taxon>Alveolata</taxon>
        <taxon>Ciliophora</taxon>
        <taxon>Intramacronucleata</taxon>
        <taxon>Spirotrichea</taxon>
        <taxon>Stichotrichia</taxon>
        <taxon>Sporadotrichida</taxon>
        <taxon>Oxytrichidae</taxon>
        <taxon>Stylonychinae</taxon>
        <taxon>Stylonychia</taxon>
    </lineage>
</organism>
<feature type="region of interest" description="Disordered" evidence="1">
    <location>
        <begin position="65"/>
        <end position="90"/>
    </location>
</feature>
<evidence type="ECO:0000313" key="3">
    <source>
        <dbReference type="Proteomes" id="UP000039865"/>
    </source>
</evidence>
<proteinExistence type="predicted"/>
<reference evidence="2 3" key="1">
    <citation type="submission" date="2014-06" db="EMBL/GenBank/DDBJ databases">
        <authorList>
            <person name="Swart Estienne"/>
        </authorList>
    </citation>
    <scope>NUCLEOTIDE SEQUENCE [LARGE SCALE GENOMIC DNA]</scope>
    <source>
        <strain evidence="2 3">130c</strain>
    </source>
</reference>
<dbReference type="AlphaFoldDB" id="A0A078AWE7"/>
<protein>
    <submittedName>
        <fullName evidence="2">Uncharacterized protein</fullName>
    </submittedName>
</protein>
<name>A0A078AWE7_STYLE</name>
<keyword evidence="3" id="KW-1185">Reference proteome</keyword>
<dbReference type="Proteomes" id="UP000039865">
    <property type="component" value="Unassembled WGS sequence"/>
</dbReference>
<feature type="compositionally biased region" description="Polar residues" evidence="1">
    <location>
        <begin position="78"/>
        <end position="90"/>
    </location>
</feature>